<dbReference type="PANTHER" id="PTHR15071:SF0">
    <property type="entry name" value="MANNOSE 6-PHOSPHATE RECEPTOR-LIKE PROTEIN 1"/>
    <property type="match status" value="1"/>
</dbReference>
<dbReference type="SUPFAM" id="SSF50911">
    <property type="entry name" value="Mannose 6-phosphate receptor domain"/>
    <property type="match status" value="4"/>
</dbReference>
<dbReference type="GO" id="GO:0005537">
    <property type="term" value="F:D-mannose binding"/>
    <property type="evidence" value="ECO:0007669"/>
    <property type="project" value="InterPro"/>
</dbReference>
<keyword evidence="3" id="KW-0812">Transmembrane</keyword>
<protein>
    <recommendedName>
        <fullName evidence="8">MRH domain-containing protein</fullName>
    </recommendedName>
</protein>
<dbReference type="GO" id="GO:0010008">
    <property type="term" value="C:endosome membrane"/>
    <property type="evidence" value="ECO:0007669"/>
    <property type="project" value="UniProtKB-SubCell"/>
</dbReference>
<name>A0A8K0C516_IGNLU</name>
<sequence length="921" mass="103552">MILKSVNGQPCGSSNENYTIIIQFECHPHSKVTPRYLYKDECELRVEMMHPTCTPTCSTRMNGNLLNFQDLQELGTLAVREPSNKQFKLSFCKAANGCGDGISACDLTNGANTSIGQVAFQRFVINTETNDLIVKSHIGASKRVRLDVEIKLSCNWNAQGINNLRYLVPSIQGKHFKFSGESSQACIKLPQNCIITDAKDSYLMYNLTTLHRRNGNWKVGNVSNGEEIYLNVCGPLHAPSAATTCSDQYSQVCYLDRRRNVINLGSIPLDFHTVDDVIKGTFIAGSVCVTNPNTTYRSEIEFSCSQYEKGPTLQDINGCTYNIKWETPAACSKLFTTGDNCVLYDITGIINLNEIHKPLDRKYILSRTSYLRYNLCGLLNQPCNHNSDASICFVKNNREYVLGFSNKQLIRDNTLLSLKLVGDNCAYQTKSVTQVYFHCNHSAPADGNVVVNMIEENCIVDIIIHTPLACSPPVFSKCEVNIGNKFYNLTSLSQNYNNYLVRGTNTNAVYILNVCQSVFNTRDSLCPSDSGACMKNLTEINIKYKYQSVGRTNINNTPFIENGELVVRYDTGAYCSKGIHHSTTIHFQCHTHEEGPRFLKQVECSHEFFWRTPAACGEPKRILKTRSKDASCIYTYPDTKKQIDLANVNKILEVKIANGESYKFSLCEKNYTHCSLNGTKCNTIDTRIELKLNSNGSSIPYLEYHLQDSEFNKALIYLVCVPLSESHNFTYAGHKNQIIEVNLLTYLSCIGNETESSNEQTQVYNSTTSNNTKIKHEGAFRDLSTENLNNNSSNNLNGLAINQDQNVIKTKNNTFSSSNKELLINKKLSRENNCFIKNDENEAIFFLKNIKSFHASSSSENNYSFMINQPSPDCNGYICKNDYVFIPRTDIFMKPAVTKVTHSTLINSIANRYDMGQLNGL</sequence>
<evidence type="ECO:0000313" key="9">
    <source>
        <dbReference type="EMBL" id="KAF2878696.1"/>
    </source>
</evidence>
<dbReference type="SMART" id="SM01404">
    <property type="entry name" value="CIMR"/>
    <property type="match status" value="4"/>
</dbReference>
<feature type="domain" description="MRH" evidence="8">
    <location>
        <begin position="191"/>
        <end position="333"/>
    </location>
</feature>
<dbReference type="GO" id="GO:0000139">
    <property type="term" value="C:Golgi membrane"/>
    <property type="evidence" value="ECO:0007669"/>
    <property type="project" value="UniProtKB-SubCell"/>
</dbReference>
<keyword evidence="7" id="KW-1015">Disulfide bond</keyword>
<organism evidence="9 10">
    <name type="scientific">Ignelater luminosus</name>
    <name type="common">Cucubano</name>
    <name type="synonym">Pyrophorus luminosus</name>
    <dbReference type="NCBI Taxonomy" id="2038154"/>
    <lineage>
        <taxon>Eukaryota</taxon>
        <taxon>Metazoa</taxon>
        <taxon>Ecdysozoa</taxon>
        <taxon>Arthropoda</taxon>
        <taxon>Hexapoda</taxon>
        <taxon>Insecta</taxon>
        <taxon>Pterygota</taxon>
        <taxon>Neoptera</taxon>
        <taxon>Endopterygota</taxon>
        <taxon>Coleoptera</taxon>
        <taxon>Polyphaga</taxon>
        <taxon>Elateriformia</taxon>
        <taxon>Elateroidea</taxon>
        <taxon>Elateridae</taxon>
        <taxon>Agrypninae</taxon>
        <taxon>Pyrophorini</taxon>
        <taxon>Ignelater</taxon>
    </lineage>
</organism>
<keyword evidence="5" id="KW-1133">Transmembrane helix</keyword>
<gene>
    <name evidence="9" type="ORF">ILUMI_27475</name>
</gene>
<accession>A0A8K0C516</accession>
<dbReference type="PROSITE" id="PS51914">
    <property type="entry name" value="MRH"/>
    <property type="match status" value="3"/>
</dbReference>
<reference evidence="9" key="1">
    <citation type="submission" date="2019-08" db="EMBL/GenBank/DDBJ databases">
        <title>The genome of the North American firefly Photinus pyralis.</title>
        <authorList>
            <consortium name="Photinus pyralis genome working group"/>
            <person name="Fallon T.R."/>
            <person name="Sander Lower S.E."/>
            <person name="Weng J.-K."/>
        </authorList>
    </citation>
    <scope>NUCLEOTIDE SEQUENCE</scope>
    <source>
        <strain evidence="9">TRF0915ILg1</strain>
        <tissue evidence="9">Whole body</tissue>
    </source>
</reference>
<dbReference type="InterPro" id="IPR009011">
    <property type="entry name" value="Man6P_isomerase_rcpt-bd_dom_sf"/>
</dbReference>
<dbReference type="InterPro" id="IPR044865">
    <property type="entry name" value="MRH_dom"/>
</dbReference>
<comment type="subcellular location">
    <subcellularLocation>
        <location evidence="1">Endomembrane system</location>
    </subcellularLocation>
</comment>
<dbReference type="AlphaFoldDB" id="A0A8K0C516"/>
<evidence type="ECO:0000259" key="8">
    <source>
        <dbReference type="PROSITE" id="PS51914"/>
    </source>
</evidence>
<dbReference type="EMBL" id="VTPC01091304">
    <property type="protein sequence ID" value="KAF2878696.1"/>
    <property type="molecule type" value="Genomic_DNA"/>
</dbReference>
<feature type="domain" description="MRH" evidence="8">
    <location>
        <begin position="339"/>
        <end position="472"/>
    </location>
</feature>
<evidence type="ECO:0000256" key="3">
    <source>
        <dbReference type="ARBA" id="ARBA00022692"/>
    </source>
</evidence>
<evidence type="ECO:0000256" key="5">
    <source>
        <dbReference type="ARBA" id="ARBA00022989"/>
    </source>
</evidence>
<evidence type="ECO:0000256" key="4">
    <source>
        <dbReference type="ARBA" id="ARBA00022729"/>
    </source>
</evidence>
<comment type="caution">
    <text evidence="9">The sequence shown here is derived from an EMBL/GenBank/DDBJ whole genome shotgun (WGS) entry which is preliminary data.</text>
</comment>
<dbReference type="Pfam" id="PF00878">
    <property type="entry name" value="CIMR"/>
    <property type="match status" value="3"/>
</dbReference>
<dbReference type="OrthoDB" id="4504960at2759"/>
<keyword evidence="4" id="KW-0732">Signal</keyword>
<dbReference type="Gene3D" id="2.70.130.10">
    <property type="entry name" value="Mannose-6-phosphate receptor binding domain"/>
    <property type="match status" value="5"/>
</dbReference>
<evidence type="ECO:0000313" key="10">
    <source>
        <dbReference type="Proteomes" id="UP000801492"/>
    </source>
</evidence>
<dbReference type="GO" id="GO:0038023">
    <property type="term" value="F:signaling receptor activity"/>
    <property type="evidence" value="ECO:0007669"/>
    <property type="project" value="InterPro"/>
</dbReference>
<keyword evidence="6" id="KW-0472">Membrane</keyword>
<evidence type="ECO:0000256" key="2">
    <source>
        <dbReference type="ARBA" id="ARBA00022448"/>
    </source>
</evidence>
<evidence type="ECO:0000256" key="6">
    <source>
        <dbReference type="ARBA" id="ARBA00023136"/>
    </source>
</evidence>
<dbReference type="PANTHER" id="PTHR15071">
    <property type="entry name" value="MANNOSE-6-PHOSPHATE RECEPTOR FAMILY MEMBER"/>
    <property type="match status" value="1"/>
</dbReference>
<dbReference type="InterPro" id="IPR000479">
    <property type="entry name" value="CIMR_rpt"/>
</dbReference>
<dbReference type="Proteomes" id="UP000801492">
    <property type="component" value="Unassembled WGS sequence"/>
</dbReference>
<dbReference type="GO" id="GO:0007041">
    <property type="term" value="P:lysosomal transport"/>
    <property type="evidence" value="ECO:0007669"/>
    <property type="project" value="InterPro"/>
</dbReference>
<keyword evidence="10" id="KW-1185">Reference proteome</keyword>
<keyword evidence="2" id="KW-0813">Transport</keyword>
<feature type="domain" description="MRH" evidence="8">
    <location>
        <begin position="476"/>
        <end position="618"/>
    </location>
</feature>
<evidence type="ECO:0000256" key="7">
    <source>
        <dbReference type="ARBA" id="ARBA00023157"/>
    </source>
</evidence>
<evidence type="ECO:0000256" key="1">
    <source>
        <dbReference type="ARBA" id="ARBA00004308"/>
    </source>
</evidence>
<proteinExistence type="predicted"/>